<dbReference type="Proteomes" id="UP000789342">
    <property type="component" value="Unassembled WGS sequence"/>
</dbReference>
<dbReference type="EMBL" id="CAJVPV010006770">
    <property type="protein sequence ID" value="CAG8610062.1"/>
    <property type="molecule type" value="Genomic_DNA"/>
</dbReference>
<evidence type="ECO:0000313" key="2">
    <source>
        <dbReference type="Proteomes" id="UP000789342"/>
    </source>
</evidence>
<accession>A0A9N9CNM6</accession>
<organism evidence="1 2">
    <name type="scientific">Acaulospora morrowiae</name>
    <dbReference type="NCBI Taxonomy" id="94023"/>
    <lineage>
        <taxon>Eukaryota</taxon>
        <taxon>Fungi</taxon>
        <taxon>Fungi incertae sedis</taxon>
        <taxon>Mucoromycota</taxon>
        <taxon>Glomeromycotina</taxon>
        <taxon>Glomeromycetes</taxon>
        <taxon>Diversisporales</taxon>
        <taxon>Acaulosporaceae</taxon>
        <taxon>Acaulospora</taxon>
    </lineage>
</organism>
<reference evidence="1" key="1">
    <citation type="submission" date="2021-06" db="EMBL/GenBank/DDBJ databases">
        <authorList>
            <person name="Kallberg Y."/>
            <person name="Tangrot J."/>
            <person name="Rosling A."/>
        </authorList>
    </citation>
    <scope>NUCLEOTIDE SEQUENCE</scope>
    <source>
        <strain evidence="1">CL551</strain>
    </source>
</reference>
<dbReference type="AlphaFoldDB" id="A0A9N9CNM6"/>
<sequence>MMHLIKSTPMNTWINAPAAKQWSCTTMSHRKAVGRRKRLTEHIVIHQRRLNSGGHKQCNTYCLKPSEPYRWKFHPEYFEERHRIMMTVRRRKKVAKNEHDLRNTQPAIKERCVSSYHKWWLWGTIDY</sequence>
<gene>
    <name evidence="1" type="ORF">AMORRO_LOCUS8177</name>
</gene>
<proteinExistence type="predicted"/>
<protein>
    <submittedName>
        <fullName evidence="1">8178_t:CDS:1</fullName>
    </submittedName>
</protein>
<keyword evidence="2" id="KW-1185">Reference proteome</keyword>
<comment type="caution">
    <text evidence="1">The sequence shown here is derived from an EMBL/GenBank/DDBJ whole genome shotgun (WGS) entry which is preliminary data.</text>
</comment>
<name>A0A9N9CNM6_9GLOM</name>
<evidence type="ECO:0000313" key="1">
    <source>
        <dbReference type="EMBL" id="CAG8610062.1"/>
    </source>
</evidence>